<dbReference type="InterPro" id="IPR015876">
    <property type="entry name" value="Acyl-CoA_DS"/>
</dbReference>
<dbReference type="AlphaFoldDB" id="A0A1B0GL68"/>
<sequence>MGLLPPLCGWHNYHHAFPWDYRTAELGTPFNFTANVIDFCIKMGWVFDPKAATEESVFQKIRFEVGFLGEYEPEKRRMSGNSGAQEKHFSSVLR</sequence>
<keyword evidence="10" id="KW-0275">Fatty acid biosynthesis</keyword>
<comment type="subcellular location">
    <subcellularLocation>
        <location evidence="1">Membrane</location>
        <topology evidence="1">Multi-pass membrane protein</topology>
    </subcellularLocation>
</comment>
<evidence type="ECO:0000256" key="8">
    <source>
        <dbReference type="ARBA" id="ARBA00023098"/>
    </source>
</evidence>
<feature type="region of interest" description="Disordered" evidence="11">
    <location>
        <begin position="74"/>
        <end position="94"/>
    </location>
</feature>
<dbReference type="GO" id="GO:0004768">
    <property type="term" value="F:stearoyl-CoA 9-desaturase activity"/>
    <property type="evidence" value="ECO:0007669"/>
    <property type="project" value="TreeGrafter"/>
</dbReference>
<evidence type="ECO:0000256" key="3">
    <source>
        <dbReference type="ARBA" id="ARBA00022516"/>
    </source>
</evidence>
<dbReference type="PANTHER" id="PTHR11351:SF92">
    <property type="entry name" value="ACYL-COA DESATURASE 2-LIKE PROTEIN"/>
    <property type="match status" value="1"/>
</dbReference>
<evidence type="ECO:0000256" key="2">
    <source>
        <dbReference type="ARBA" id="ARBA00009295"/>
    </source>
</evidence>
<evidence type="ECO:0000256" key="10">
    <source>
        <dbReference type="ARBA" id="ARBA00023160"/>
    </source>
</evidence>
<organism evidence="12 13">
    <name type="scientific">Lutzomyia longipalpis</name>
    <name type="common">Sand fly</name>
    <dbReference type="NCBI Taxonomy" id="7200"/>
    <lineage>
        <taxon>Eukaryota</taxon>
        <taxon>Metazoa</taxon>
        <taxon>Ecdysozoa</taxon>
        <taxon>Arthropoda</taxon>
        <taxon>Hexapoda</taxon>
        <taxon>Insecta</taxon>
        <taxon>Pterygota</taxon>
        <taxon>Neoptera</taxon>
        <taxon>Endopterygota</taxon>
        <taxon>Diptera</taxon>
        <taxon>Nematocera</taxon>
        <taxon>Psychodoidea</taxon>
        <taxon>Psychodidae</taxon>
        <taxon>Lutzomyia</taxon>
        <taxon>Lutzomyia</taxon>
    </lineage>
</organism>
<evidence type="ECO:0000256" key="9">
    <source>
        <dbReference type="ARBA" id="ARBA00023136"/>
    </source>
</evidence>
<dbReference type="GO" id="GO:0005506">
    <property type="term" value="F:iron ion binding"/>
    <property type="evidence" value="ECO:0007669"/>
    <property type="project" value="TreeGrafter"/>
</dbReference>
<keyword evidence="3" id="KW-0444">Lipid biosynthesis</keyword>
<evidence type="ECO:0000256" key="5">
    <source>
        <dbReference type="ARBA" id="ARBA00022832"/>
    </source>
</evidence>
<keyword evidence="5" id="KW-0276">Fatty acid metabolism</keyword>
<keyword evidence="8" id="KW-0443">Lipid metabolism</keyword>
<proteinExistence type="inferred from homology"/>
<evidence type="ECO:0000313" key="13">
    <source>
        <dbReference type="Proteomes" id="UP000092461"/>
    </source>
</evidence>
<evidence type="ECO:0000313" key="12">
    <source>
        <dbReference type="EnsemblMetazoa" id="LLOJ009839-PA"/>
    </source>
</evidence>
<evidence type="ECO:0000256" key="4">
    <source>
        <dbReference type="ARBA" id="ARBA00022692"/>
    </source>
</evidence>
<dbReference type="EMBL" id="AJWK01034420">
    <property type="status" value="NOT_ANNOTATED_CDS"/>
    <property type="molecule type" value="Genomic_DNA"/>
</dbReference>
<evidence type="ECO:0000256" key="11">
    <source>
        <dbReference type="SAM" id="MobiDB-lite"/>
    </source>
</evidence>
<evidence type="ECO:0000256" key="1">
    <source>
        <dbReference type="ARBA" id="ARBA00004141"/>
    </source>
</evidence>
<dbReference type="EMBL" id="AJWK01034419">
    <property type="status" value="NOT_ANNOTATED_CDS"/>
    <property type="molecule type" value="Genomic_DNA"/>
</dbReference>
<accession>A0A1B0GL68</accession>
<dbReference type="EnsemblMetazoa" id="LLOJ009839-RA">
    <property type="protein sequence ID" value="LLOJ009839-PA"/>
    <property type="gene ID" value="LLOJ009839"/>
</dbReference>
<keyword evidence="13" id="KW-1185">Reference proteome</keyword>
<evidence type="ECO:0008006" key="14">
    <source>
        <dbReference type="Google" id="ProtNLM"/>
    </source>
</evidence>
<protein>
    <recommendedName>
        <fullName evidence="14">Fatty acid desaturase domain-containing protein</fullName>
    </recommendedName>
</protein>
<dbReference type="GO" id="GO:0006636">
    <property type="term" value="P:unsaturated fatty acid biosynthetic process"/>
    <property type="evidence" value="ECO:0007669"/>
    <property type="project" value="TreeGrafter"/>
</dbReference>
<keyword evidence="7" id="KW-0560">Oxidoreductase</keyword>
<keyword evidence="9" id="KW-0472">Membrane</keyword>
<dbReference type="VEuPathDB" id="VectorBase:LLOJ009839"/>
<dbReference type="PANTHER" id="PTHR11351">
    <property type="entry name" value="ACYL-COA DESATURASE"/>
    <property type="match status" value="1"/>
</dbReference>
<keyword evidence="6" id="KW-1133">Transmembrane helix</keyword>
<keyword evidence="4" id="KW-0812">Transmembrane</keyword>
<reference evidence="12" key="1">
    <citation type="submission" date="2020-05" db="UniProtKB">
        <authorList>
            <consortium name="EnsemblMetazoa"/>
        </authorList>
    </citation>
    <scope>IDENTIFICATION</scope>
    <source>
        <strain evidence="12">Jacobina</strain>
    </source>
</reference>
<feature type="compositionally biased region" description="Basic and acidic residues" evidence="11">
    <location>
        <begin position="85"/>
        <end position="94"/>
    </location>
</feature>
<dbReference type="GO" id="GO:0005789">
    <property type="term" value="C:endoplasmic reticulum membrane"/>
    <property type="evidence" value="ECO:0007669"/>
    <property type="project" value="TreeGrafter"/>
</dbReference>
<comment type="similarity">
    <text evidence="2">Belongs to the fatty acid desaturase type 1 family.</text>
</comment>
<evidence type="ECO:0000256" key="7">
    <source>
        <dbReference type="ARBA" id="ARBA00023002"/>
    </source>
</evidence>
<evidence type="ECO:0000256" key="6">
    <source>
        <dbReference type="ARBA" id="ARBA00022989"/>
    </source>
</evidence>
<dbReference type="Proteomes" id="UP000092461">
    <property type="component" value="Unassembled WGS sequence"/>
</dbReference>
<name>A0A1B0GL68_LUTLO</name>